<gene>
    <name evidence="1" type="ORF">ACEZ3G_11425</name>
</gene>
<name>A0ACC7LM18_9FLAO</name>
<keyword evidence="2" id="KW-1185">Reference proteome</keyword>
<sequence>MIEIKKYKRNGYTFSLKAEDGANLLSSVPFSSHEEVKKTVEQLQAVQNTQHVFERKTNHEGKFLFSVKGLDGRLIGKSELYTSEAGMENGIKNVRNRIASLTTL</sequence>
<accession>A0ACC7LM18</accession>
<evidence type="ECO:0000313" key="1">
    <source>
        <dbReference type="EMBL" id="MFH6604090.1"/>
    </source>
</evidence>
<reference evidence="1" key="1">
    <citation type="submission" date="2024-09" db="EMBL/GenBank/DDBJ databases">
        <authorList>
            <person name="Liu J."/>
        </authorList>
    </citation>
    <scope>NUCLEOTIDE SEQUENCE</scope>
    <source>
        <strain evidence="1">NBU2967</strain>
    </source>
</reference>
<evidence type="ECO:0000313" key="2">
    <source>
        <dbReference type="Proteomes" id="UP001595191"/>
    </source>
</evidence>
<dbReference type="Proteomes" id="UP001595191">
    <property type="component" value="Unassembled WGS sequence"/>
</dbReference>
<protein>
    <submittedName>
        <fullName evidence="1">DUF1508 domain-containing protein</fullName>
    </submittedName>
</protein>
<organism evidence="1 2">
    <name type="scientific">Meishania litoralis</name>
    <dbReference type="NCBI Taxonomy" id="3434685"/>
    <lineage>
        <taxon>Bacteria</taxon>
        <taxon>Pseudomonadati</taxon>
        <taxon>Bacteroidota</taxon>
        <taxon>Flavobacteriia</taxon>
        <taxon>Flavobacteriales</taxon>
        <taxon>Flavobacteriaceae</taxon>
        <taxon>Meishania</taxon>
    </lineage>
</organism>
<dbReference type="EMBL" id="JBHFPV010000002">
    <property type="protein sequence ID" value="MFH6604090.1"/>
    <property type="molecule type" value="Genomic_DNA"/>
</dbReference>
<proteinExistence type="predicted"/>
<comment type="caution">
    <text evidence="1">The sequence shown here is derived from an EMBL/GenBank/DDBJ whole genome shotgun (WGS) entry which is preliminary data.</text>
</comment>